<sequence length="114" mass="12891">MGHVYVHAGWGAHRLETWAIPARRPISYGVKVLHPHTPIEERVAEGFFPCTQPSDEEYTDSEEEAQFDPAMDAKSTNYEVSSEGGQAFDGKTDKLPAFLMHMRLKELLDSDLRD</sequence>
<dbReference type="EMBL" id="MU005962">
    <property type="protein sequence ID" value="KAF2863088.1"/>
    <property type="molecule type" value="Genomic_DNA"/>
</dbReference>
<evidence type="ECO:0000313" key="2">
    <source>
        <dbReference type="Proteomes" id="UP000799421"/>
    </source>
</evidence>
<protein>
    <submittedName>
        <fullName evidence="1">Uncharacterized protein</fullName>
    </submittedName>
</protein>
<gene>
    <name evidence="1" type="ORF">K470DRAFT_139340</name>
</gene>
<evidence type="ECO:0000313" key="1">
    <source>
        <dbReference type="EMBL" id="KAF2863088.1"/>
    </source>
</evidence>
<accession>A0A6A7C8Y1</accession>
<dbReference type="AlphaFoldDB" id="A0A6A7C8Y1"/>
<keyword evidence="2" id="KW-1185">Reference proteome</keyword>
<proteinExistence type="predicted"/>
<name>A0A6A7C8Y1_9PEZI</name>
<dbReference type="Proteomes" id="UP000799421">
    <property type="component" value="Unassembled WGS sequence"/>
</dbReference>
<organism evidence="1 2">
    <name type="scientific">Piedraia hortae CBS 480.64</name>
    <dbReference type="NCBI Taxonomy" id="1314780"/>
    <lineage>
        <taxon>Eukaryota</taxon>
        <taxon>Fungi</taxon>
        <taxon>Dikarya</taxon>
        <taxon>Ascomycota</taxon>
        <taxon>Pezizomycotina</taxon>
        <taxon>Dothideomycetes</taxon>
        <taxon>Dothideomycetidae</taxon>
        <taxon>Capnodiales</taxon>
        <taxon>Piedraiaceae</taxon>
        <taxon>Piedraia</taxon>
    </lineage>
</organism>
<reference evidence="1" key="1">
    <citation type="journal article" date="2020" name="Stud. Mycol.">
        <title>101 Dothideomycetes genomes: a test case for predicting lifestyles and emergence of pathogens.</title>
        <authorList>
            <person name="Haridas S."/>
            <person name="Albert R."/>
            <person name="Binder M."/>
            <person name="Bloem J."/>
            <person name="Labutti K."/>
            <person name="Salamov A."/>
            <person name="Andreopoulos B."/>
            <person name="Baker S."/>
            <person name="Barry K."/>
            <person name="Bills G."/>
            <person name="Bluhm B."/>
            <person name="Cannon C."/>
            <person name="Castanera R."/>
            <person name="Culley D."/>
            <person name="Daum C."/>
            <person name="Ezra D."/>
            <person name="Gonzalez J."/>
            <person name="Henrissat B."/>
            <person name="Kuo A."/>
            <person name="Liang C."/>
            <person name="Lipzen A."/>
            <person name="Lutzoni F."/>
            <person name="Magnuson J."/>
            <person name="Mondo S."/>
            <person name="Nolan M."/>
            <person name="Ohm R."/>
            <person name="Pangilinan J."/>
            <person name="Park H.-J."/>
            <person name="Ramirez L."/>
            <person name="Alfaro M."/>
            <person name="Sun H."/>
            <person name="Tritt A."/>
            <person name="Yoshinaga Y."/>
            <person name="Zwiers L.-H."/>
            <person name="Turgeon B."/>
            <person name="Goodwin S."/>
            <person name="Spatafora J."/>
            <person name="Crous P."/>
            <person name="Grigoriev I."/>
        </authorList>
    </citation>
    <scope>NUCLEOTIDE SEQUENCE</scope>
    <source>
        <strain evidence="1">CBS 480.64</strain>
    </source>
</reference>